<dbReference type="SUPFAM" id="SSF56672">
    <property type="entry name" value="DNA/RNA polymerases"/>
    <property type="match status" value="1"/>
</dbReference>
<accession>A0A2N9INJ8</accession>
<feature type="region of interest" description="Disordered" evidence="10">
    <location>
        <begin position="1484"/>
        <end position="1522"/>
    </location>
</feature>
<keyword evidence="4" id="KW-0540">Nuclease</keyword>
<feature type="compositionally biased region" description="Polar residues" evidence="10">
    <location>
        <begin position="862"/>
        <end position="874"/>
    </location>
</feature>
<keyword evidence="6" id="KW-0255">Endonuclease</keyword>
<keyword evidence="5" id="KW-0479">Metal-binding</keyword>
<dbReference type="SUPFAM" id="SSF53098">
    <property type="entry name" value="Ribonuclease H-like"/>
    <property type="match status" value="1"/>
</dbReference>
<dbReference type="PROSITE" id="PS50158">
    <property type="entry name" value="ZF_CCHC"/>
    <property type="match status" value="1"/>
</dbReference>
<dbReference type="Gene3D" id="3.30.420.10">
    <property type="entry name" value="Ribonuclease H-like superfamily/Ribonuclease H"/>
    <property type="match status" value="1"/>
</dbReference>
<dbReference type="GO" id="GO:0008270">
    <property type="term" value="F:zinc ion binding"/>
    <property type="evidence" value="ECO:0007669"/>
    <property type="project" value="UniProtKB-KW"/>
</dbReference>
<reference evidence="13" key="1">
    <citation type="submission" date="2018-02" db="EMBL/GenBank/DDBJ databases">
        <authorList>
            <person name="Cohen D.B."/>
            <person name="Kent A.D."/>
        </authorList>
    </citation>
    <scope>NUCLEOTIDE SEQUENCE</scope>
</reference>
<feature type="region of interest" description="Disordered" evidence="10">
    <location>
        <begin position="685"/>
        <end position="751"/>
    </location>
</feature>
<dbReference type="Gene3D" id="3.10.10.10">
    <property type="entry name" value="HIV Type 1 Reverse Transcriptase, subunit A, domain 1"/>
    <property type="match status" value="1"/>
</dbReference>
<dbReference type="GO" id="GO:0004519">
    <property type="term" value="F:endonuclease activity"/>
    <property type="evidence" value="ECO:0007669"/>
    <property type="project" value="UniProtKB-KW"/>
</dbReference>
<evidence type="ECO:0000256" key="9">
    <source>
        <dbReference type="PROSITE-ProRule" id="PRU00047"/>
    </source>
</evidence>
<feature type="region of interest" description="Disordered" evidence="10">
    <location>
        <begin position="410"/>
        <end position="432"/>
    </location>
</feature>
<dbReference type="GO" id="GO:0003676">
    <property type="term" value="F:nucleic acid binding"/>
    <property type="evidence" value="ECO:0007669"/>
    <property type="project" value="InterPro"/>
</dbReference>
<dbReference type="GO" id="GO:0016787">
    <property type="term" value="F:hydrolase activity"/>
    <property type="evidence" value="ECO:0007669"/>
    <property type="project" value="UniProtKB-KW"/>
</dbReference>
<protein>
    <recommendedName>
        <fullName evidence="14">Reverse transcriptase</fullName>
    </recommendedName>
</protein>
<dbReference type="InterPro" id="IPR024752">
    <property type="entry name" value="Myb/SANT-like_dom"/>
</dbReference>
<evidence type="ECO:0000256" key="10">
    <source>
        <dbReference type="SAM" id="MobiDB-lite"/>
    </source>
</evidence>
<dbReference type="InterPro" id="IPR005162">
    <property type="entry name" value="Retrotrans_gag_dom"/>
</dbReference>
<feature type="domain" description="Integrase catalytic" evidence="12">
    <location>
        <begin position="1381"/>
        <end position="1495"/>
    </location>
</feature>
<evidence type="ECO:0000256" key="4">
    <source>
        <dbReference type="ARBA" id="ARBA00022722"/>
    </source>
</evidence>
<evidence type="ECO:0000256" key="8">
    <source>
        <dbReference type="ARBA" id="ARBA00022918"/>
    </source>
</evidence>
<dbReference type="InterPro" id="IPR043502">
    <property type="entry name" value="DNA/RNA_pol_sf"/>
</dbReference>
<feature type="compositionally biased region" description="Acidic residues" evidence="10">
    <location>
        <begin position="709"/>
        <end position="723"/>
    </location>
</feature>
<dbReference type="GO" id="GO:0015074">
    <property type="term" value="P:DNA integration"/>
    <property type="evidence" value="ECO:0007669"/>
    <property type="project" value="InterPro"/>
</dbReference>
<evidence type="ECO:0000256" key="2">
    <source>
        <dbReference type="ARBA" id="ARBA00022679"/>
    </source>
</evidence>
<dbReference type="Pfam" id="PF12776">
    <property type="entry name" value="Myb_DNA-bind_3"/>
    <property type="match status" value="1"/>
</dbReference>
<evidence type="ECO:0000256" key="3">
    <source>
        <dbReference type="ARBA" id="ARBA00022695"/>
    </source>
</evidence>
<dbReference type="InterPro" id="IPR001584">
    <property type="entry name" value="Integrase_cat-core"/>
</dbReference>
<name>A0A2N9INJ8_FAGSY</name>
<dbReference type="Pfam" id="PF17917">
    <property type="entry name" value="RT_RNaseH"/>
    <property type="match status" value="1"/>
</dbReference>
<keyword evidence="8" id="KW-0695">RNA-directed DNA polymerase</keyword>
<dbReference type="Pfam" id="PF17921">
    <property type="entry name" value="Integrase_H2C2"/>
    <property type="match status" value="1"/>
</dbReference>
<evidence type="ECO:0000256" key="6">
    <source>
        <dbReference type="ARBA" id="ARBA00022759"/>
    </source>
</evidence>
<feature type="compositionally biased region" description="Basic and acidic residues" evidence="10">
    <location>
        <begin position="877"/>
        <end position="895"/>
    </location>
</feature>
<keyword evidence="9" id="KW-0862">Zinc</keyword>
<keyword evidence="3" id="KW-0548">Nucleotidyltransferase</keyword>
<evidence type="ECO:0000259" key="11">
    <source>
        <dbReference type="PROSITE" id="PS50158"/>
    </source>
</evidence>
<organism evidence="13">
    <name type="scientific">Fagus sylvatica</name>
    <name type="common">Beechnut</name>
    <dbReference type="NCBI Taxonomy" id="28930"/>
    <lineage>
        <taxon>Eukaryota</taxon>
        <taxon>Viridiplantae</taxon>
        <taxon>Streptophyta</taxon>
        <taxon>Embryophyta</taxon>
        <taxon>Tracheophyta</taxon>
        <taxon>Spermatophyta</taxon>
        <taxon>Magnoliopsida</taxon>
        <taxon>eudicotyledons</taxon>
        <taxon>Gunneridae</taxon>
        <taxon>Pentapetalae</taxon>
        <taxon>rosids</taxon>
        <taxon>fabids</taxon>
        <taxon>Fagales</taxon>
        <taxon>Fagaceae</taxon>
        <taxon>Fagus</taxon>
    </lineage>
</organism>
<dbReference type="InterPro" id="IPR001878">
    <property type="entry name" value="Znf_CCHC"/>
</dbReference>
<evidence type="ECO:0000313" key="13">
    <source>
        <dbReference type="EMBL" id="SPD25531.1"/>
    </source>
</evidence>
<feature type="compositionally biased region" description="Polar residues" evidence="10">
    <location>
        <begin position="897"/>
        <end position="909"/>
    </location>
</feature>
<dbReference type="CDD" id="cd09274">
    <property type="entry name" value="RNase_HI_RT_Ty3"/>
    <property type="match status" value="1"/>
</dbReference>
<dbReference type="InterPro" id="IPR041373">
    <property type="entry name" value="RT_RNaseH"/>
</dbReference>
<dbReference type="InterPro" id="IPR012337">
    <property type="entry name" value="RNaseH-like_sf"/>
</dbReference>
<feature type="domain" description="CCHC-type" evidence="11">
    <location>
        <begin position="915"/>
        <end position="931"/>
    </location>
</feature>
<dbReference type="PANTHER" id="PTHR35046">
    <property type="entry name" value="ZINC KNUCKLE (CCHC-TYPE) FAMILY PROTEIN"/>
    <property type="match status" value="1"/>
</dbReference>
<dbReference type="Pfam" id="PF13359">
    <property type="entry name" value="DDE_Tnp_4"/>
    <property type="match status" value="1"/>
</dbReference>
<feature type="compositionally biased region" description="Basic and acidic residues" evidence="10">
    <location>
        <begin position="696"/>
        <end position="708"/>
    </location>
</feature>
<dbReference type="Gene3D" id="1.10.340.70">
    <property type="match status" value="1"/>
</dbReference>
<dbReference type="InterPro" id="IPR027806">
    <property type="entry name" value="HARBI1_dom"/>
</dbReference>
<dbReference type="PANTHER" id="PTHR35046:SF9">
    <property type="entry name" value="RNA-DIRECTED DNA POLYMERASE"/>
    <property type="match status" value="1"/>
</dbReference>
<dbReference type="PROSITE" id="PS50994">
    <property type="entry name" value="INTEGRASE"/>
    <property type="match status" value="1"/>
</dbReference>
<proteinExistence type="predicted"/>
<evidence type="ECO:0008006" key="14">
    <source>
        <dbReference type="Google" id="ProtNLM"/>
    </source>
</evidence>
<evidence type="ECO:0000256" key="5">
    <source>
        <dbReference type="ARBA" id="ARBA00022723"/>
    </source>
</evidence>
<feature type="compositionally biased region" description="Basic and acidic residues" evidence="10">
    <location>
        <begin position="1490"/>
        <end position="1502"/>
    </location>
</feature>
<feature type="region of interest" description="Disordered" evidence="10">
    <location>
        <begin position="858"/>
        <end position="909"/>
    </location>
</feature>
<dbReference type="EMBL" id="OIVN01006121">
    <property type="protein sequence ID" value="SPD25531.1"/>
    <property type="molecule type" value="Genomic_DNA"/>
</dbReference>
<dbReference type="InterPro" id="IPR036397">
    <property type="entry name" value="RNaseH_sf"/>
</dbReference>
<keyword evidence="7" id="KW-0378">Hydrolase</keyword>
<dbReference type="FunFam" id="1.10.340.70:FF:000001">
    <property type="entry name" value="Retrovirus-related Pol polyprotein from transposon gypsy-like Protein"/>
    <property type="match status" value="1"/>
</dbReference>
<dbReference type="GO" id="GO:0003964">
    <property type="term" value="F:RNA-directed DNA polymerase activity"/>
    <property type="evidence" value="ECO:0007669"/>
    <property type="project" value="UniProtKB-KW"/>
</dbReference>
<comment type="cofactor">
    <cofactor evidence="1">
        <name>a divalent metal cation</name>
        <dbReference type="ChEBI" id="CHEBI:60240"/>
    </cofactor>
</comment>
<evidence type="ECO:0000256" key="7">
    <source>
        <dbReference type="ARBA" id="ARBA00022801"/>
    </source>
</evidence>
<dbReference type="Pfam" id="PF03732">
    <property type="entry name" value="Retrotrans_gag"/>
    <property type="match status" value="1"/>
</dbReference>
<keyword evidence="9" id="KW-0863">Zinc-finger</keyword>
<dbReference type="InterPro" id="IPR041588">
    <property type="entry name" value="Integrase_H2C2"/>
</dbReference>
<evidence type="ECO:0000256" key="1">
    <source>
        <dbReference type="ARBA" id="ARBA00001968"/>
    </source>
</evidence>
<sequence>MTCTWLIQSPGLVVQSTGCHAWEFLPDSVAWTTNSGDWITTVRGSNLRNDNNLILVIIRIVLELLMELIFVHLFQSKSKEAGWEGSAHDSRVLDDALHRSRGLKIPEGKYYLGDAGYGNRTGILSLYRKVRYHLQEFSDHPPENARELFNLRHSSLRTTIERGFGVLKKRFRVLGAEPFWSFETQVEVVLACCVLHNHIMGVDPDDPIMGDTTSEVGSQRIVHQTRREAQEESREWNDKQDEISEAMWIDYVTNRTMAKNKEKEGKGSQFRWSTPMHVMLLDILEEEALKGNKPSNTFKPQSFARVAKEISERFEVTCIPDHVSNRLRTIRTTWKTIQSVRNNSGFGWDDNLKMITCDPKTHDEYLMAHPTHVQYLNKKIEFYDKMAIVVGKDVATGSYAFSWGDETSHNPPVELDGRSHRKRSRDAKEESNYSEVASQLKEIAIAFKNQGPVDANELYEAVMSTEGFAEEMLVSAFDYMIQEEKVGRAFMAKAPRLRKLWLENYFTKNMAFPVPALATLPPTDLVSEILLYKRGEKTLSPRPVYIGFFRLESGSDKDVVRAKDPMIADSSCGWRNLLKLRNEARMLESHDQLYFECSSTSRIWKEVMDCFLVSDRKMCWEELVNWVLQNLKGAVMSTKHITMSHRSDSSPKGMADNSSFMLQAMQQQFERLNFVLGEVRDRMDHQEATIRNPQGGRDRRQCEPRVENEYENEGDGEDEEDLASEVGSGRHRRVRRERGLEGNLRGRNGADRDLRSIKMKIPSFQVTNRKRNYERPVETWGELKAFMRWRFVPSHYYRDLYQKFQNLTQGSRSVEDYHKEMEVAMIRANVEEDREATMTRFLSGLNRDIANVERQLKRKGTTRNTLVSSTTWKSKWNRNDPAEAKRKTEPPKGKYEGTSNKPKVESQPSQNRDIKCFKCLGLGHIGSQCPNRRVMIMRDNEEVMTESEDDSNGLPKLVDASDDDRVVYLVTSESLVARRAFNTHIKVDDVEQQRENIFHTRCHVNNKWLNDCGEVRVDRQVLVTFSIGKYLDEVLCDVVPMHAGHILLGRPWQYDRRVTHDEEFDEVFPEEMPNELSPIRSIEHQIDFVPEAAIPNRPAYMSNAEETKELQRQVEDLMSKGYVRESMSPCAVPVLLVPKKDGMWRMCVDCRVVNNITNRWPIAFFSEKLSGASLKYPTYDKELYALVRALETWQHYLWPKEFVIHTDHESLKHLKGQGKLNQRYARWLEYIETFPYVIRYKQGKENIVADALSRRYVLLTSTSAKMLGFEYVKDMYADDTDFSDVYKACDKAAFGKFFKHDGYLFKESKLCLPSCSMRELLMREAHGGGLMGHFGVKKTLDILHEHFFWPKMKRDVNRICGRCITCRKAKSKVLPHGLYTPLLVPSELWVEISMDFVLGLPKTKRGRDSIFVVVDRFSKMTHFIPCHKTDDATNIADLFFREIVRLHGVPRSIVSDRDVKFLGYFWKVLWGKLGTKLLFSTTCHPQTDGEDSRSNPFEERGNDGNQCGPSLKDPLQVPEDGPITRSRAKKIKEAMQGLVQSIWDEASKSPTLKMGLKEGEPILIHLIQAMEDMT</sequence>
<keyword evidence="2" id="KW-0808">Transferase</keyword>
<evidence type="ECO:0000259" key="12">
    <source>
        <dbReference type="PROSITE" id="PS50994"/>
    </source>
</evidence>
<gene>
    <name evidence="13" type="ORF">FSB_LOCUS53413</name>
</gene>